<dbReference type="SUPFAM" id="SSF50729">
    <property type="entry name" value="PH domain-like"/>
    <property type="match status" value="1"/>
</dbReference>
<accession>A0ABQ9GBM5</accession>
<feature type="region of interest" description="Disordered" evidence="1">
    <location>
        <begin position="116"/>
        <end position="191"/>
    </location>
</feature>
<gene>
    <name evidence="2" type="ORF">PR048_028574</name>
</gene>
<organism evidence="2 3">
    <name type="scientific">Dryococelus australis</name>
    <dbReference type="NCBI Taxonomy" id="614101"/>
    <lineage>
        <taxon>Eukaryota</taxon>
        <taxon>Metazoa</taxon>
        <taxon>Ecdysozoa</taxon>
        <taxon>Arthropoda</taxon>
        <taxon>Hexapoda</taxon>
        <taxon>Insecta</taxon>
        <taxon>Pterygota</taxon>
        <taxon>Neoptera</taxon>
        <taxon>Polyneoptera</taxon>
        <taxon>Phasmatodea</taxon>
        <taxon>Verophasmatodea</taxon>
        <taxon>Anareolatae</taxon>
        <taxon>Phasmatidae</taxon>
        <taxon>Eurycanthinae</taxon>
        <taxon>Dryococelus</taxon>
    </lineage>
</organism>
<protein>
    <submittedName>
        <fullName evidence="2">Uncharacterized protein</fullName>
    </submittedName>
</protein>
<dbReference type="Gene3D" id="2.30.29.30">
    <property type="entry name" value="Pleckstrin-homology domain (PH domain)/Phosphotyrosine-binding domain (PTB)"/>
    <property type="match status" value="1"/>
</dbReference>
<dbReference type="InterPro" id="IPR011993">
    <property type="entry name" value="PH-like_dom_sf"/>
</dbReference>
<evidence type="ECO:0000313" key="2">
    <source>
        <dbReference type="EMBL" id="KAJ8869582.1"/>
    </source>
</evidence>
<sequence>MWVRREVEPNSLQQAVTGHCVSVDTCRLQWLSTTPVHGTPAATAPPYTLMYSNDASLAVRALIPWPTLPAHPCCGLLTDKPILAFLFHMRRGGAMEGQQDEEYGFVRRDTDVLKRAMEDDGSRSTGSGGRPAEPEAGEPAASGGKGERQRLPTVAPAEPDRAAGKLPGLFKRMSVSGGSSPQSSATKGDELPQSFQVKYLGSQDARGLWGIKHTRRPVDTLVEAAKNMPSGVVLPLVRLTVTRDGVTRGPLSGGQGSSRMYSIDTISYGVQDLVYTRVFSMIIVRESSNKHNDTVTTHCSAGVDPGRLVTHSRRKWLIGLELACQWVGWGGGGETHGLLYTATNLALDPAMAPRIAGELLHLGSRKSPQQHAGTP</sequence>
<dbReference type="EMBL" id="JARBHB010000013">
    <property type="protein sequence ID" value="KAJ8869582.1"/>
    <property type="molecule type" value="Genomic_DNA"/>
</dbReference>
<evidence type="ECO:0000313" key="3">
    <source>
        <dbReference type="Proteomes" id="UP001159363"/>
    </source>
</evidence>
<evidence type="ECO:0000256" key="1">
    <source>
        <dbReference type="SAM" id="MobiDB-lite"/>
    </source>
</evidence>
<proteinExistence type="predicted"/>
<comment type="caution">
    <text evidence="2">The sequence shown here is derived from an EMBL/GenBank/DDBJ whole genome shotgun (WGS) entry which is preliminary data.</text>
</comment>
<feature type="compositionally biased region" description="Low complexity" evidence="1">
    <location>
        <begin position="174"/>
        <end position="184"/>
    </location>
</feature>
<reference evidence="2 3" key="1">
    <citation type="submission" date="2023-02" db="EMBL/GenBank/DDBJ databases">
        <title>LHISI_Scaffold_Assembly.</title>
        <authorList>
            <person name="Stuart O.P."/>
            <person name="Cleave R."/>
            <person name="Magrath M.J.L."/>
            <person name="Mikheyev A.S."/>
        </authorList>
    </citation>
    <scope>NUCLEOTIDE SEQUENCE [LARGE SCALE GENOMIC DNA]</scope>
    <source>
        <strain evidence="2">Daus_M_001</strain>
        <tissue evidence="2">Leg muscle</tissue>
    </source>
</reference>
<keyword evidence="3" id="KW-1185">Reference proteome</keyword>
<dbReference type="Proteomes" id="UP001159363">
    <property type="component" value="Chromosome 12"/>
</dbReference>
<name>A0ABQ9GBM5_9NEOP</name>